<evidence type="ECO:0000313" key="8">
    <source>
        <dbReference type="Proteomes" id="UP000199735"/>
    </source>
</evidence>
<feature type="domain" description="Alcohol dehydrogenase iron-type/glycerol dehydrogenase GldA" evidence="3">
    <location>
        <begin position="11"/>
        <end position="178"/>
    </location>
</feature>
<evidence type="ECO:0000259" key="4">
    <source>
        <dbReference type="Pfam" id="PF25137"/>
    </source>
</evidence>
<dbReference type="InterPro" id="IPR001670">
    <property type="entry name" value="ADH_Fe/GldA"/>
</dbReference>
<feature type="domain" description="Fe-containing alcohol dehydrogenase-like C-terminal" evidence="4">
    <location>
        <begin position="190"/>
        <end position="383"/>
    </location>
</feature>
<dbReference type="PANTHER" id="PTHR11496">
    <property type="entry name" value="ALCOHOL DEHYDROGENASE"/>
    <property type="match status" value="1"/>
</dbReference>
<dbReference type="InterPro" id="IPR039697">
    <property type="entry name" value="Alcohol_dehydrogenase_Fe"/>
</dbReference>
<dbReference type="PANTHER" id="PTHR11496:SF106">
    <property type="entry name" value="LACTALDEHYDE REDUCTASE"/>
    <property type="match status" value="1"/>
</dbReference>
<gene>
    <name evidence="5" type="ORF">GZ22_04230</name>
    <name evidence="6" type="ORF">SAMN04489762_1498</name>
</gene>
<dbReference type="InterPro" id="IPR056798">
    <property type="entry name" value="ADH_Fe_C"/>
</dbReference>
<evidence type="ECO:0000256" key="2">
    <source>
        <dbReference type="ARBA" id="ARBA00023002"/>
    </source>
</evidence>
<comment type="similarity">
    <text evidence="1">Belongs to the iron-containing alcohol dehydrogenase family.</text>
</comment>
<dbReference type="CDD" id="cd08176">
    <property type="entry name" value="LPO"/>
    <property type="match status" value="1"/>
</dbReference>
<name>A0A075LND3_9BACI</name>
<dbReference type="Gene3D" id="3.40.50.1970">
    <property type="match status" value="1"/>
</dbReference>
<organism evidence="5 7">
    <name type="scientific">Terribacillus saccharophilus</name>
    <dbReference type="NCBI Taxonomy" id="361277"/>
    <lineage>
        <taxon>Bacteria</taxon>
        <taxon>Bacillati</taxon>
        <taxon>Bacillota</taxon>
        <taxon>Bacilli</taxon>
        <taxon>Bacillales</taxon>
        <taxon>Bacillaceae</taxon>
        <taxon>Terribacillus</taxon>
    </lineage>
</organism>
<dbReference type="Proteomes" id="UP000199735">
    <property type="component" value="Unassembled WGS sequence"/>
</dbReference>
<dbReference type="Pfam" id="PF00465">
    <property type="entry name" value="Fe-ADH"/>
    <property type="match status" value="1"/>
</dbReference>
<accession>A0AAX2EED3</accession>
<reference evidence="5 7" key="1">
    <citation type="submission" date="2014-07" db="EMBL/GenBank/DDBJ databases">
        <title>Complete genome sequence of a moderately halophilic bacterium Terribacillus aidingensis MP602, isolated from Cryptomeria fortunei in Tianmu mountain in China.</title>
        <authorList>
            <person name="Wang Y."/>
            <person name="Lu P."/>
            <person name="Zhang L."/>
        </authorList>
    </citation>
    <scope>NUCLEOTIDE SEQUENCE [LARGE SCALE GENOMIC DNA]</scope>
    <source>
        <strain evidence="5 7">MP602</strain>
    </source>
</reference>
<dbReference type="InterPro" id="IPR013460">
    <property type="entry name" value="Lactal_redase"/>
</dbReference>
<sequence length="391" mass="42080">MANRFILNETSYHGAGAINEIVGEVQNRRFQKALIVTDADLVKFGVVKKVTDLLDDANLPYDIFDQVKANPTVAIVKAGVDAFKHADADYIIAIGGGSPQDTGKGIGIIINNPEFADVVSLEGTAPTKNKAVPMIAVATTAGTAAETTINYVITDEEKRRKFVCVDPHDIPIVAVVDPNMMSSMPHGLSAATGMDALTHAIEGYTTQAAWELADTLNLKAIELISRSLRDAVNNDPKGREDMALGQYMTGMAFSNVGLGVVHGMAHPLGAFYNTPHGIANAVLLPYVLEFNKDYTGEKFKEIARAMGVEGVDDMTQDEYRQAAIEAVRQLSIDLNIPQTLDEIGVKEEDLDALADAAMADVCTGGNPRPCTKELILEVYKTAFSQIPIKNN</sequence>
<dbReference type="EMBL" id="CP008876">
    <property type="protein sequence ID" value="AIF65918.1"/>
    <property type="molecule type" value="Genomic_DNA"/>
</dbReference>
<protein>
    <submittedName>
        <fullName evidence="6">Lactaldehyde reductase</fullName>
    </submittedName>
</protein>
<dbReference type="SUPFAM" id="SSF56796">
    <property type="entry name" value="Dehydroquinate synthase-like"/>
    <property type="match status" value="1"/>
</dbReference>
<dbReference type="GO" id="GO:0046872">
    <property type="term" value="F:metal ion binding"/>
    <property type="evidence" value="ECO:0007669"/>
    <property type="project" value="InterPro"/>
</dbReference>
<evidence type="ECO:0000259" key="3">
    <source>
        <dbReference type="Pfam" id="PF00465"/>
    </source>
</evidence>
<dbReference type="NCBIfam" id="TIGR02638">
    <property type="entry name" value="lactal_redase"/>
    <property type="match status" value="1"/>
</dbReference>
<dbReference type="KEGG" id="tap:GZ22_04230"/>
<dbReference type="InterPro" id="IPR018211">
    <property type="entry name" value="ADH_Fe_CS"/>
</dbReference>
<reference evidence="6 8" key="2">
    <citation type="submission" date="2016-10" db="EMBL/GenBank/DDBJ databases">
        <authorList>
            <person name="Varghese N."/>
            <person name="Submissions S."/>
        </authorList>
    </citation>
    <scope>NUCLEOTIDE SEQUENCE [LARGE SCALE GENOMIC DNA]</scope>
    <source>
        <strain evidence="6 8">DSM 21619</strain>
    </source>
</reference>
<dbReference type="Proteomes" id="UP000027980">
    <property type="component" value="Chromosome"/>
</dbReference>
<dbReference type="EMBL" id="FOCD01000001">
    <property type="protein sequence ID" value="SEM95267.1"/>
    <property type="molecule type" value="Genomic_DNA"/>
</dbReference>
<dbReference type="AlphaFoldDB" id="A0A075LND3"/>
<dbReference type="Gene3D" id="1.20.1090.10">
    <property type="entry name" value="Dehydroquinate synthase-like - alpha domain"/>
    <property type="match status" value="1"/>
</dbReference>
<dbReference type="GeneID" id="34221794"/>
<dbReference type="Pfam" id="PF25137">
    <property type="entry name" value="ADH_Fe_C"/>
    <property type="match status" value="1"/>
</dbReference>
<dbReference type="HOGENOM" id="CLU_007207_0_0_9"/>
<dbReference type="RefSeq" id="WP_038558970.1">
    <property type="nucleotide sequence ID" value="NZ_CP008876.1"/>
</dbReference>
<keyword evidence="2" id="KW-0560">Oxidoreductase</keyword>
<dbReference type="PROSITE" id="PS00060">
    <property type="entry name" value="ADH_IRON_2"/>
    <property type="match status" value="1"/>
</dbReference>
<dbReference type="PROSITE" id="PS00913">
    <property type="entry name" value="ADH_IRON_1"/>
    <property type="match status" value="1"/>
</dbReference>
<evidence type="ECO:0000256" key="1">
    <source>
        <dbReference type="ARBA" id="ARBA00007358"/>
    </source>
</evidence>
<dbReference type="FunFam" id="3.40.50.1970:FF:000003">
    <property type="entry name" value="Alcohol dehydrogenase, iron-containing"/>
    <property type="match status" value="1"/>
</dbReference>
<dbReference type="FunFam" id="1.20.1090.10:FF:000001">
    <property type="entry name" value="Aldehyde-alcohol dehydrogenase"/>
    <property type="match status" value="1"/>
</dbReference>
<evidence type="ECO:0000313" key="6">
    <source>
        <dbReference type="EMBL" id="SEM95267.1"/>
    </source>
</evidence>
<evidence type="ECO:0000313" key="7">
    <source>
        <dbReference type="Proteomes" id="UP000027980"/>
    </source>
</evidence>
<proteinExistence type="inferred from homology"/>
<dbReference type="NCBIfam" id="NF007911">
    <property type="entry name" value="PRK10624.1"/>
    <property type="match status" value="1"/>
</dbReference>
<dbReference type="GO" id="GO:0004022">
    <property type="term" value="F:alcohol dehydrogenase (NAD+) activity"/>
    <property type="evidence" value="ECO:0007669"/>
    <property type="project" value="UniProtKB-ARBA"/>
</dbReference>
<dbReference type="OrthoDB" id="9815791at2"/>
<accession>A0A075LND3</accession>
<evidence type="ECO:0000313" key="5">
    <source>
        <dbReference type="EMBL" id="AIF65918.1"/>
    </source>
</evidence>